<evidence type="ECO:0000256" key="1">
    <source>
        <dbReference type="PROSITE-ProRule" id="PRU00182"/>
    </source>
</evidence>
<dbReference type="PANTHER" id="PTHR13633:SF3">
    <property type="entry name" value="MITOCHONDRIAL TRANSCRIPTION RESCUE FACTOR 1"/>
    <property type="match status" value="1"/>
</dbReference>
<dbReference type="SMART" id="SM00363">
    <property type="entry name" value="S4"/>
    <property type="match status" value="1"/>
</dbReference>
<dbReference type="PANTHER" id="PTHR13633">
    <property type="entry name" value="MITOCHONDRIAL TRANSCRIPTION RESCUE FACTOR 1"/>
    <property type="match status" value="1"/>
</dbReference>
<dbReference type="Pfam" id="PF17774">
    <property type="entry name" value="YlmH_RBD"/>
    <property type="match status" value="1"/>
</dbReference>
<dbReference type="GO" id="GO:0003723">
    <property type="term" value="F:RNA binding"/>
    <property type="evidence" value="ECO:0007669"/>
    <property type="project" value="UniProtKB-KW"/>
</dbReference>
<reference evidence="3 4" key="1">
    <citation type="submission" date="2019-12" db="EMBL/GenBank/DDBJ databases">
        <title>Sequence classification of anaerobic respiratory reductive dehalogenases: First we see many, then we see few.</title>
        <authorList>
            <person name="Molenda O."/>
            <person name="Puentes Jacome L.A."/>
            <person name="Cao X."/>
            <person name="Nesbo C.L."/>
            <person name="Tang S."/>
            <person name="Morson N."/>
            <person name="Patron J."/>
            <person name="Lomheim L."/>
            <person name="Wishart D.S."/>
            <person name="Edwards E.A."/>
        </authorList>
    </citation>
    <scope>NUCLEOTIDE SEQUENCE [LARGE SCALE GENOMIC DNA]</scope>
    <source>
        <strain evidence="3 4">12DCA</strain>
    </source>
</reference>
<dbReference type="AlphaFoldDB" id="A0A857DH11"/>
<organism evidence="3 4">
    <name type="scientific">Dehalobacter restrictus</name>
    <dbReference type="NCBI Taxonomy" id="55583"/>
    <lineage>
        <taxon>Bacteria</taxon>
        <taxon>Bacillati</taxon>
        <taxon>Bacillota</taxon>
        <taxon>Clostridia</taxon>
        <taxon>Eubacteriales</taxon>
        <taxon>Desulfitobacteriaceae</taxon>
        <taxon>Dehalobacter</taxon>
    </lineage>
</organism>
<dbReference type="SUPFAM" id="SSF55174">
    <property type="entry name" value="Alpha-L RNA-binding motif"/>
    <property type="match status" value="1"/>
</dbReference>
<dbReference type="Gene3D" id="3.30.1370.160">
    <property type="match status" value="1"/>
</dbReference>
<dbReference type="EMBL" id="CP046996">
    <property type="protein sequence ID" value="QHA00594.1"/>
    <property type="molecule type" value="Genomic_DNA"/>
</dbReference>
<evidence type="ECO:0000313" key="4">
    <source>
        <dbReference type="Proteomes" id="UP000430508"/>
    </source>
</evidence>
<evidence type="ECO:0000313" key="3">
    <source>
        <dbReference type="EMBL" id="QHA00594.1"/>
    </source>
</evidence>
<dbReference type="RefSeq" id="WP_019226725.1">
    <property type="nucleotide sequence ID" value="NZ_CP046996.1"/>
</dbReference>
<protein>
    <submittedName>
        <fullName evidence="3">RNA-binding protein</fullName>
    </submittedName>
</protein>
<dbReference type="Proteomes" id="UP000430508">
    <property type="component" value="Chromosome"/>
</dbReference>
<proteinExistence type="predicted"/>
<sequence length="267" mass="29895">MINKNEIVKKYAQDEESRLLLARVLDKLEESEKKNIPTFTRFCNQQQRSLAENMLITDGRSRHFFWGGYEGAERTVLVFFPDYLEPEQVIQDDEYCPLAFIRAEYPADSGLSHRDFLGSLMGAGIKRETVGDILVTEKSCDLIVLKEILPFLINNLESVGRVKIKTAIISAGLLQIPEEKVLLLKDTVASLRLDSVVAAGFNLSRTKAGEYVESGKVMLNSLECDKTDKTVAEGDTLSLRGFGKIKLQEVGGLSKKGRQSIVIKKYV</sequence>
<dbReference type="CDD" id="cd00165">
    <property type="entry name" value="S4"/>
    <property type="match status" value="1"/>
</dbReference>
<gene>
    <name evidence="3" type="ORF">GQ588_08100</name>
</gene>
<dbReference type="InterPro" id="IPR012677">
    <property type="entry name" value="Nucleotide-bd_a/b_plait_sf"/>
</dbReference>
<dbReference type="Gene3D" id="3.10.290.10">
    <property type="entry name" value="RNA-binding S4 domain"/>
    <property type="match status" value="1"/>
</dbReference>
<feature type="domain" description="RNA-binding S4" evidence="2">
    <location>
        <begin position="191"/>
        <end position="248"/>
    </location>
</feature>
<name>A0A857DH11_9FIRM</name>
<accession>A0A857DH11</accession>
<evidence type="ECO:0000259" key="2">
    <source>
        <dbReference type="SMART" id="SM00363"/>
    </source>
</evidence>
<dbReference type="Pfam" id="PF01479">
    <property type="entry name" value="S4"/>
    <property type="match status" value="1"/>
</dbReference>
<keyword evidence="1" id="KW-0694">RNA-binding</keyword>
<dbReference type="InterPro" id="IPR036986">
    <property type="entry name" value="S4_RNA-bd_sf"/>
</dbReference>
<dbReference type="InterPro" id="IPR002942">
    <property type="entry name" value="S4_RNA-bd"/>
</dbReference>
<dbReference type="PROSITE" id="PS50889">
    <property type="entry name" value="S4"/>
    <property type="match status" value="1"/>
</dbReference>
<dbReference type="Gene3D" id="3.30.70.330">
    <property type="match status" value="1"/>
</dbReference>
<dbReference type="InterPro" id="IPR040591">
    <property type="entry name" value="RqcP2_RBD"/>
</dbReference>